<feature type="region of interest" description="Disordered" evidence="1">
    <location>
        <begin position="1"/>
        <end position="142"/>
    </location>
</feature>
<name>A0A1W0VYL9_SORBI</name>
<reference evidence="3" key="2">
    <citation type="journal article" date="2018" name="Plant J.">
        <title>The Sorghum bicolor reference genome: improved assembly, gene annotations, a transcriptome atlas, and signatures of genome organization.</title>
        <authorList>
            <person name="McCormick R.F."/>
            <person name="Truong S.K."/>
            <person name="Sreedasyam A."/>
            <person name="Jenkins J."/>
            <person name="Shu S."/>
            <person name="Sims D."/>
            <person name="Kennedy M."/>
            <person name="Amirebrahimi M."/>
            <person name="Weers B.D."/>
            <person name="McKinley B."/>
            <person name="Mattison A."/>
            <person name="Morishige D.T."/>
            <person name="Grimwood J."/>
            <person name="Schmutz J."/>
            <person name="Mullet J.E."/>
        </authorList>
    </citation>
    <scope>NUCLEOTIDE SEQUENCE [LARGE SCALE GENOMIC DNA]</scope>
    <source>
        <strain evidence="3">cv. BTx623</strain>
    </source>
</reference>
<keyword evidence="3" id="KW-1185">Reference proteome</keyword>
<protein>
    <submittedName>
        <fullName evidence="2">Uncharacterized protein</fullName>
    </submittedName>
</protein>
<feature type="compositionally biased region" description="Gly residues" evidence="1">
    <location>
        <begin position="89"/>
        <end position="98"/>
    </location>
</feature>
<gene>
    <name evidence="2" type="ORF">SORBI_3003G233332</name>
</gene>
<feature type="compositionally biased region" description="Pro residues" evidence="1">
    <location>
        <begin position="118"/>
        <end position="134"/>
    </location>
</feature>
<dbReference type="EMBL" id="CM000762">
    <property type="protein sequence ID" value="OQU87214.1"/>
    <property type="molecule type" value="Genomic_DNA"/>
</dbReference>
<sequence>MDPLPFLQYSPRTSKRRAPSLSLSRAHARSSTGAGRRRAPAWGPGQERAGGQESTGAVLRAEAAGVSGQESSGAGPRVEVAGEAPAQGGAAGGGGQRGVGEQRRFAAGGDAAMRGPTRPRPPSRPNPAASPPLPRRQSPPYR</sequence>
<evidence type="ECO:0000313" key="2">
    <source>
        <dbReference type="EMBL" id="OQU87214.1"/>
    </source>
</evidence>
<evidence type="ECO:0000256" key="1">
    <source>
        <dbReference type="SAM" id="MobiDB-lite"/>
    </source>
</evidence>
<accession>A0A1W0VYL9</accession>
<feature type="compositionally biased region" description="Low complexity" evidence="1">
    <location>
        <begin position="78"/>
        <end position="88"/>
    </location>
</feature>
<proteinExistence type="predicted"/>
<organism evidence="2 3">
    <name type="scientific">Sorghum bicolor</name>
    <name type="common">Sorghum</name>
    <name type="synonym">Sorghum vulgare</name>
    <dbReference type="NCBI Taxonomy" id="4558"/>
    <lineage>
        <taxon>Eukaryota</taxon>
        <taxon>Viridiplantae</taxon>
        <taxon>Streptophyta</taxon>
        <taxon>Embryophyta</taxon>
        <taxon>Tracheophyta</taxon>
        <taxon>Spermatophyta</taxon>
        <taxon>Magnoliopsida</taxon>
        <taxon>Liliopsida</taxon>
        <taxon>Poales</taxon>
        <taxon>Poaceae</taxon>
        <taxon>PACMAD clade</taxon>
        <taxon>Panicoideae</taxon>
        <taxon>Andropogonodae</taxon>
        <taxon>Andropogoneae</taxon>
        <taxon>Sorghinae</taxon>
        <taxon>Sorghum</taxon>
    </lineage>
</organism>
<dbReference type="AlphaFoldDB" id="A0A1W0VYL9"/>
<dbReference type="Gramene" id="OQU87214">
    <property type="protein sequence ID" value="OQU87214"/>
    <property type="gene ID" value="SORBI_3003G233332"/>
</dbReference>
<dbReference type="InParanoid" id="A0A1W0VYL9"/>
<evidence type="ECO:0000313" key="3">
    <source>
        <dbReference type="Proteomes" id="UP000000768"/>
    </source>
</evidence>
<dbReference type="Proteomes" id="UP000000768">
    <property type="component" value="Chromosome 3"/>
</dbReference>
<reference evidence="2 3" key="1">
    <citation type="journal article" date="2009" name="Nature">
        <title>The Sorghum bicolor genome and the diversification of grasses.</title>
        <authorList>
            <person name="Paterson A.H."/>
            <person name="Bowers J.E."/>
            <person name="Bruggmann R."/>
            <person name="Dubchak I."/>
            <person name="Grimwood J."/>
            <person name="Gundlach H."/>
            <person name="Haberer G."/>
            <person name="Hellsten U."/>
            <person name="Mitros T."/>
            <person name="Poliakov A."/>
            <person name="Schmutz J."/>
            <person name="Spannagl M."/>
            <person name="Tang H."/>
            <person name="Wang X."/>
            <person name="Wicker T."/>
            <person name="Bharti A.K."/>
            <person name="Chapman J."/>
            <person name="Feltus F.A."/>
            <person name="Gowik U."/>
            <person name="Grigoriev I.V."/>
            <person name="Lyons E."/>
            <person name="Maher C.A."/>
            <person name="Martis M."/>
            <person name="Narechania A."/>
            <person name="Otillar R.P."/>
            <person name="Penning B.W."/>
            <person name="Salamov A.A."/>
            <person name="Wang Y."/>
            <person name="Zhang L."/>
            <person name="Carpita N.C."/>
            <person name="Freeling M."/>
            <person name="Gingle A.R."/>
            <person name="Hash C.T."/>
            <person name="Keller B."/>
            <person name="Klein P."/>
            <person name="Kresovich S."/>
            <person name="McCann M.C."/>
            <person name="Ming R."/>
            <person name="Peterson D.G."/>
            <person name="Mehboob-ur-Rahman"/>
            <person name="Ware D."/>
            <person name="Westhoff P."/>
            <person name="Mayer K.F."/>
            <person name="Messing J."/>
            <person name="Rokhsar D.S."/>
        </authorList>
    </citation>
    <scope>NUCLEOTIDE SEQUENCE [LARGE SCALE GENOMIC DNA]</scope>
    <source>
        <strain evidence="3">cv. BTx623</strain>
    </source>
</reference>
<feature type="compositionally biased region" description="Low complexity" evidence="1">
    <location>
        <begin position="19"/>
        <end position="34"/>
    </location>
</feature>